<reference evidence="10 11" key="1">
    <citation type="submission" date="2021-08" db="EMBL/GenBank/DDBJ databases">
        <title>Devosia salina sp. nov., isolated from the South China Sea sediment.</title>
        <authorList>
            <person name="Zhou Z."/>
        </authorList>
    </citation>
    <scope>NUCLEOTIDE SEQUENCE [LARGE SCALE GENOMIC DNA]</scope>
    <source>
        <strain evidence="10 11">SCS-3</strain>
    </source>
</reference>
<evidence type="ECO:0000313" key="11">
    <source>
        <dbReference type="Proteomes" id="UP000825799"/>
    </source>
</evidence>
<dbReference type="InterPro" id="IPR002716">
    <property type="entry name" value="PIN_dom"/>
</dbReference>
<feature type="binding site" evidence="8">
    <location>
        <position position="6"/>
    </location>
    <ligand>
        <name>Mg(2+)</name>
        <dbReference type="ChEBI" id="CHEBI:18420"/>
    </ligand>
</feature>
<evidence type="ECO:0000256" key="3">
    <source>
        <dbReference type="ARBA" id="ARBA00022722"/>
    </source>
</evidence>
<feature type="domain" description="PIN" evidence="9">
    <location>
        <begin position="4"/>
        <end position="123"/>
    </location>
</feature>
<dbReference type="SUPFAM" id="SSF88723">
    <property type="entry name" value="PIN domain-like"/>
    <property type="match status" value="1"/>
</dbReference>
<keyword evidence="4 8" id="KW-0479">Metal-binding</keyword>
<evidence type="ECO:0000259" key="9">
    <source>
        <dbReference type="Pfam" id="PF01850"/>
    </source>
</evidence>
<comment type="function">
    <text evidence="8">Toxic component of a toxin-antitoxin (TA) system. An RNase.</text>
</comment>
<keyword evidence="8" id="KW-0800">Toxin</keyword>
<dbReference type="Gene3D" id="3.40.50.1010">
    <property type="entry name" value="5'-nuclease"/>
    <property type="match status" value="1"/>
</dbReference>
<dbReference type="InterPro" id="IPR022907">
    <property type="entry name" value="VapC_family"/>
</dbReference>
<dbReference type="InterPro" id="IPR050556">
    <property type="entry name" value="Type_II_TA_system_RNase"/>
</dbReference>
<dbReference type="RefSeq" id="WP_220306402.1">
    <property type="nucleotide sequence ID" value="NZ_CP080590.1"/>
</dbReference>
<accession>A0ABX8WH06</accession>
<keyword evidence="2 8" id="KW-1277">Toxin-antitoxin system</keyword>
<dbReference type="Pfam" id="PF01850">
    <property type="entry name" value="PIN"/>
    <property type="match status" value="1"/>
</dbReference>
<keyword evidence="6 8" id="KW-0460">Magnesium</keyword>
<comment type="cofactor">
    <cofactor evidence="1 8">
        <name>Mg(2+)</name>
        <dbReference type="ChEBI" id="CHEBI:18420"/>
    </cofactor>
</comment>
<evidence type="ECO:0000313" key="10">
    <source>
        <dbReference type="EMBL" id="QYO77937.1"/>
    </source>
</evidence>
<evidence type="ECO:0000256" key="1">
    <source>
        <dbReference type="ARBA" id="ARBA00001946"/>
    </source>
</evidence>
<dbReference type="InterPro" id="IPR029060">
    <property type="entry name" value="PIN-like_dom_sf"/>
</dbReference>
<dbReference type="PANTHER" id="PTHR33653:SF1">
    <property type="entry name" value="RIBONUCLEASE VAPC2"/>
    <property type="match status" value="1"/>
</dbReference>
<evidence type="ECO:0000256" key="2">
    <source>
        <dbReference type="ARBA" id="ARBA00022649"/>
    </source>
</evidence>
<comment type="similarity">
    <text evidence="7 8">Belongs to the PINc/VapC protein family.</text>
</comment>
<dbReference type="EMBL" id="CP080590">
    <property type="protein sequence ID" value="QYO77937.1"/>
    <property type="molecule type" value="Genomic_DNA"/>
</dbReference>
<evidence type="ECO:0000256" key="5">
    <source>
        <dbReference type="ARBA" id="ARBA00022801"/>
    </source>
</evidence>
<organism evidence="10 11">
    <name type="scientific">Devosia salina</name>
    <dbReference type="NCBI Taxonomy" id="2860336"/>
    <lineage>
        <taxon>Bacteria</taxon>
        <taxon>Pseudomonadati</taxon>
        <taxon>Pseudomonadota</taxon>
        <taxon>Alphaproteobacteria</taxon>
        <taxon>Hyphomicrobiales</taxon>
        <taxon>Devosiaceae</taxon>
        <taxon>Devosia</taxon>
    </lineage>
</organism>
<dbReference type="EC" id="3.1.-.-" evidence="8"/>
<gene>
    <name evidence="8" type="primary">vapC</name>
    <name evidence="10" type="ORF">K1X15_05050</name>
</gene>
<evidence type="ECO:0000256" key="6">
    <source>
        <dbReference type="ARBA" id="ARBA00022842"/>
    </source>
</evidence>
<keyword evidence="5 8" id="KW-0378">Hydrolase</keyword>
<evidence type="ECO:0000256" key="4">
    <source>
        <dbReference type="ARBA" id="ARBA00022723"/>
    </source>
</evidence>
<evidence type="ECO:0000256" key="8">
    <source>
        <dbReference type="HAMAP-Rule" id="MF_00265"/>
    </source>
</evidence>
<dbReference type="PANTHER" id="PTHR33653">
    <property type="entry name" value="RIBONUCLEASE VAPC2"/>
    <property type="match status" value="1"/>
</dbReference>
<evidence type="ECO:0000256" key="7">
    <source>
        <dbReference type="ARBA" id="ARBA00038093"/>
    </source>
</evidence>
<protein>
    <recommendedName>
        <fullName evidence="8">Ribonuclease VapC</fullName>
        <shortName evidence="8">RNase VapC</shortName>
        <ecNumber evidence="8">3.1.-.-</ecNumber>
    </recommendedName>
    <alternativeName>
        <fullName evidence="8">Toxin VapC</fullName>
    </alternativeName>
</protein>
<dbReference type="HAMAP" id="MF_00265">
    <property type="entry name" value="VapC_Nob1"/>
    <property type="match status" value="1"/>
</dbReference>
<keyword evidence="11" id="KW-1185">Reference proteome</keyword>
<dbReference type="CDD" id="cd18746">
    <property type="entry name" value="PIN_VapC4-5_FitB-like"/>
    <property type="match status" value="1"/>
</dbReference>
<dbReference type="Proteomes" id="UP000825799">
    <property type="component" value="Chromosome"/>
</dbReference>
<keyword evidence="3 8" id="KW-0540">Nuclease</keyword>
<feature type="binding site" evidence="8">
    <location>
        <position position="103"/>
    </location>
    <ligand>
        <name>Mg(2+)</name>
        <dbReference type="ChEBI" id="CHEBI:18420"/>
    </ligand>
</feature>
<proteinExistence type="inferred from homology"/>
<name>A0ABX8WH06_9HYPH</name>
<sequence>MSLLLDTNVLSDLRRNRPGNAVLFDWRERVQAEPKYISVVSILELEFGVLQAEHRQQGNAAALRRWLDTIVIPGFAGATISVDVQIALACAKLQRIRTLPANDALIAATALVHNLTIVTRNTADFAGLGVELVNPWVTG</sequence>